<accession>B3RWH9</accession>
<comment type="subcellular location">
    <subcellularLocation>
        <location evidence="1">Mitochondrion inner membrane</location>
    </subcellularLocation>
    <subcellularLocation>
        <location evidence="2">Mitochondrion intermembrane space</location>
    </subcellularLocation>
</comment>
<organism evidence="11 12">
    <name type="scientific">Trichoplax adhaerens</name>
    <name type="common">Trichoplax reptans</name>
    <dbReference type="NCBI Taxonomy" id="10228"/>
    <lineage>
        <taxon>Eukaryota</taxon>
        <taxon>Metazoa</taxon>
        <taxon>Placozoa</taxon>
        <taxon>Uniplacotomia</taxon>
        <taxon>Trichoplacea</taxon>
        <taxon>Trichoplacidae</taxon>
        <taxon>Trichoplax</taxon>
    </lineage>
</organism>
<feature type="transmembrane region" description="Helical" evidence="9">
    <location>
        <begin position="57"/>
        <end position="76"/>
    </location>
</feature>
<proteinExistence type="predicted"/>
<dbReference type="HOGENOM" id="CLU_742547_0_0_1"/>
<dbReference type="STRING" id="10228.B3RWH9"/>
<evidence type="ECO:0000256" key="3">
    <source>
        <dbReference type="ARBA" id="ARBA00022737"/>
    </source>
</evidence>
<dbReference type="FunCoup" id="B3RWH9">
    <property type="interactions" value="568"/>
</dbReference>
<dbReference type="KEGG" id="tad:TRIADDRAFT_56755"/>
<evidence type="ECO:0000256" key="5">
    <source>
        <dbReference type="ARBA" id="ARBA00022837"/>
    </source>
</evidence>
<dbReference type="Gene3D" id="1.10.238.10">
    <property type="entry name" value="EF-hand"/>
    <property type="match status" value="2"/>
</dbReference>
<feature type="domain" description="EF-hand" evidence="10">
    <location>
        <begin position="199"/>
        <end position="234"/>
    </location>
</feature>
<evidence type="ECO:0000256" key="8">
    <source>
        <dbReference type="ARBA" id="ARBA00023136"/>
    </source>
</evidence>
<sequence>MSACRFGSRFLSPLQVKNLRLSSSSLISQSRTLSTQSTWFNRSENSNSNQGGRSKSSLASVATVLAAGLGGVIWLYHHRQRWLSSLLPITYAAEEENQEEETVPKVVKLKKSQRRFNSYASREYMGEPVMTPHDFLQCLLGSHVTARKCRMALSQREVEEMLKKTPPASRGSAKLFRSIGHEGIITYSEFLFLVNALTKPRSGIDIAFRMIDTDCSGNIDFKEFLNLQEMISPKESKSKEADGKTDGFKSTLVAHLFGFKTNREYITFPMFEKFSTFIRSLDDFSVAMRMFAITNQCITKDEFNRALRASTRLTLDPTIVNVIFYLFDLNDDGTLHYEDFVDVLRSRRERRYVEKKANGYEFFKSCFKRQVRK</sequence>
<evidence type="ECO:0000256" key="7">
    <source>
        <dbReference type="ARBA" id="ARBA00023128"/>
    </source>
</evidence>
<reference evidence="11 12" key="1">
    <citation type="journal article" date="2008" name="Nature">
        <title>The Trichoplax genome and the nature of placozoans.</title>
        <authorList>
            <person name="Srivastava M."/>
            <person name="Begovic E."/>
            <person name="Chapman J."/>
            <person name="Putnam N.H."/>
            <person name="Hellsten U."/>
            <person name="Kawashima T."/>
            <person name="Kuo A."/>
            <person name="Mitros T."/>
            <person name="Salamov A."/>
            <person name="Carpenter M.L."/>
            <person name="Signorovitch A.Y."/>
            <person name="Moreno M.A."/>
            <person name="Kamm K."/>
            <person name="Grimwood J."/>
            <person name="Schmutz J."/>
            <person name="Shapiro H."/>
            <person name="Grigoriev I.V."/>
            <person name="Buss L.W."/>
            <person name="Schierwater B."/>
            <person name="Dellaporta S.L."/>
            <person name="Rokhsar D.S."/>
        </authorList>
    </citation>
    <scope>NUCLEOTIDE SEQUENCE [LARGE SCALE GENOMIC DNA]</scope>
    <source>
        <strain evidence="11 12">Grell-BS-1999</strain>
    </source>
</reference>
<gene>
    <name evidence="11" type="ORF">TRIADDRAFT_56755</name>
</gene>
<dbReference type="SUPFAM" id="SSF47473">
    <property type="entry name" value="EF-hand"/>
    <property type="match status" value="1"/>
</dbReference>
<dbReference type="Pfam" id="PF13833">
    <property type="entry name" value="EF-hand_8"/>
    <property type="match status" value="2"/>
</dbReference>
<dbReference type="InterPro" id="IPR011992">
    <property type="entry name" value="EF-hand-dom_pair"/>
</dbReference>
<dbReference type="GO" id="GO:0005509">
    <property type="term" value="F:calcium ion binding"/>
    <property type="evidence" value="ECO:0000318"/>
    <property type="project" value="GO_Central"/>
</dbReference>
<keyword evidence="7" id="KW-0496">Mitochondrion</keyword>
<dbReference type="InterPro" id="IPR018247">
    <property type="entry name" value="EF_Hand_1_Ca_BS"/>
</dbReference>
<dbReference type="AlphaFoldDB" id="B3RWH9"/>
<evidence type="ECO:0000313" key="11">
    <source>
        <dbReference type="EMBL" id="EDV25138.1"/>
    </source>
</evidence>
<evidence type="ECO:0000256" key="4">
    <source>
        <dbReference type="ARBA" id="ARBA00022792"/>
    </source>
</evidence>
<dbReference type="GO" id="GO:0051560">
    <property type="term" value="P:mitochondrial calcium ion homeostasis"/>
    <property type="evidence" value="ECO:0000318"/>
    <property type="project" value="GO_Central"/>
</dbReference>
<dbReference type="CDD" id="cd15900">
    <property type="entry name" value="EFh_MICU"/>
    <property type="match status" value="1"/>
</dbReference>
<dbReference type="Proteomes" id="UP000009022">
    <property type="component" value="Unassembled WGS sequence"/>
</dbReference>
<keyword evidence="8 9" id="KW-0472">Membrane</keyword>
<dbReference type="PANTHER" id="PTHR12294">
    <property type="entry name" value="EF HAND DOMAIN FAMILY A1,A2-RELATED"/>
    <property type="match status" value="1"/>
</dbReference>
<evidence type="ECO:0000256" key="9">
    <source>
        <dbReference type="SAM" id="Phobius"/>
    </source>
</evidence>
<dbReference type="SMART" id="SM00054">
    <property type="entry name" value="EFh"/>
    <property type="match status" value="2"/>
</dbReference>
<dbReference type="InterPro" id="IPR002048">
    <property type="entry name" value="EF_hand_dom"/>
</dbReference>
<dbReference type="GeneID" id="6753799"/>
<dbReference type="PANTHER" id="PTHR12294:SF13">
    <property type="entry name" value="MITOCHONDRIAL CALCIUM UPTAKE 3, ISOFORM D"/>
    <property type="match status" value="1"/>
</dbReference>
<dbReference type="GO" id="GO:0005758">
    <property type="term" value="C:mitochondrial intermembrane space"/>
    <property type="evidence" value="ECO:0007669"/>
    <property type="project" value="UniProtKB-SubCell"/>
</dbReference>
<dbReference type="OMA" id="HYRANCK"/>
<keyword evidence="6" id="KW-0809">Transit peptide</keyword>
<dbReference type="CTD" id="6753799"/>
<dbReference type="GO" id="GO:0036444">
    <property type="term" value="P:calcium import into the mitochondrion"/>
    <property type="evidence" value="ECO:0000318"/>
    <property type="project" value="GO_Central"/>
</dbReference>
<keyword evidence="4" id="KW-0999">Mitochondrion inner membrane</keyword>
<dbReference type="InParanoid" id="B3RWH9"/>
<dbReference type="eggNOG" id="KOG2643">
    <property type="taxonomic scope" value="Eukaryota"/>
</dbReference>
<dbReference type="OrthoDB" id="5859791at2759"/>
<protein>
    <recommendedName>
        <fullName evidence="10">EF-hand domain-containing protein</fullName>
    </recommendedName>
</protein>
<dbReference type="PROSITE" id="PS00018">
    <property type="entry name" value="EF_HAND_1"/>
    <property type="match status" value="1"/>
</dbReference>
<dbReference type="RefSeq" id="XP_002113028.1">
    <property type="nucleotide sequence ID" value="XM_002112992.1"/>
</dbReference>
<dbReference type="InterPro" id="IPR039800">
    <property type="entry name" value="MICU1/2/3"/>
</dbReference>
<keyword evidence="5" id="KW-0106">Calcium</keyword>
<dbReference type="GO" id="GO:1990246">
    <property type="term" value="C:uniplex complex"/>
    <property type="evidence" value="ECO:0000318"/>
    <property type="project" value="GO_Central"/>
</dbReference>
<dbReference type="EMBL" id="DS985245">
    <property type="protein sequence ID" value="EDV25138.1"/>
    <property type="molecule type" value="Genomic_DNA"/>
</dbReference>
<name>B3RWH9_TRIAD</name>
<keyword evidence="9" id="KW-1133">Transmembrane helix</keyword>
<keyword evidence="3" id="KW-0677">Repeat</keyword>
<dbReference type="PhylomeDB" id="B3RWH9"/>
<feature type="domain" description="EF-hand" evidence="10">
    <location>
        <begin position="315"/>
        <end position="350"/>
    </location>
</feature>
<evidence type="ECO:0000256" key="6">
    <source>
        <dbReference type="ARBA" id="ARBA00022946"/>
    </source>
</evidence>
<keyword evidence="12" id="KW-1185">Reference proteome</keyword>
<evidence type="ECO:0000313" key="12">
    <source>
        <dbReference type="Proteomes" id="UP000009022"/>
    </source>
</evidence>
<keyword evidence="9" id="KW-0812">Transmembrane</keyword>
<evidence type="ECO:0000259" key="10">
    <source>
        <dbReference type="PROSITE" id="PS50222"/>
    </source>
</evidence>
<evidence type="ECO:0000256" key="1">
    <source>
        <dbReference type="ARBA" id="ARBA00004273"/>
    </source>
</evidence>
<dbReference type="PROSITE" id="PS50222">
    <property type="entry name" value="EF_HAND_2"/>
    <property type="match status" value="2"/>
</dbReference>
<evidence type="ECO:0000256" key="2">
    <source>
        <dbReference type="ARBA" id="ARBA00004569"/>
    </source>
</evidence>